<dbReference type="InterPro" id="IPR044855">
    <property type="entry name" value="CoA-Trfase_III_dom3_sf"/>
</dbReference>
<dbReference type="Pfam" id="PF02515">
    <property type="entry name" value="CoA_transf_3"/>
    <property type="match status" value="2"/>
</dbReference>
<keyword evidence="1" id="KW-0808">Transferase</keyword>
<protein>
    <submittedName>
        <fullName evidence="2">Unannotated protein</fullName>
    </submittedName>
</protein>
<gene>
    <name evidence="2" type="ORF">UFOPK2754_02671</name>
</gene>
<dbReference type="AlphaFoldDB" id="A0A6J6V133"/>
<organism evidence="2">
    <name type="scientific">freshwater metagenome</name>
    <dbReference type="NCBI Taxonomy" id="449393"/>
    <lineage>
        <taxon>unclassified sequences</taxon>
        <taxon>metagenomes</taxon>
        <taxon>ecological metagenomes</taxon>
    </lineage>
</organism>
<evidence type="ECO:0000256" key="1">
    <source>
        <dbReference type="ARBA" id="ARBA00022679"/>
    </source>
</evidence>
<dbReference type="GO" id="GO:0008410">
    <property type="term" value="F:CoA-transferase activity"/>
    <property type="evidence" value="ECO:0007669"/>
    <property type="project" value="TreeGrafter"/>
</dbReference>
<dbReference type="Gene3D" id="3.30.1540.10">
    <property type="entry name" value="formyl-coa transferase, domain 3"/>
    <property type="match status" value="2"/>
</dbReference>
<dbReference type="EMBL" id="CAEZYR010000130">
    <property type="protein sequence ID" value="CAB4764709.1"/>
    <property type="molecule type" value="Genomic_DNA"/>
</dbReference>
<name>A0A6J6V133_9ZZZZ</name>
<dbReference type="InterPro" id="IPR003673">
    <property type="entry name" value="CoA-Trfase_fam_III"/>
</dbReference>
<proteinExistence type="predicted"/>
<dbReference type="InterPro" id="IPR023606">
    <property type="entry name" value="CoA-Trfase_III_dom_1_sf"/>
</dbReference>
<dbReference type="PANTHER" id="PTHR48207">
    <property type="entry name" value="SUCCINATE--HYDROXYMETHYLGLUTARATE COA-TRANSFERASE"/>
    <property type="match status" value="1"/>
</dbReference>
<dbReference type="PANTHER" id="PTHR48207:SF3">
    <property type="entry name" value="SUCCINATE--HYDROXYMETHYLGLUTARATE COA-TRANSFERASE"/>
    <property type="match status" value="1"/>
</dbReference>
<dbReference type="Gene3D" id="3.40.50.10540">
    <property type="entry name" value="Crotonobetainyl-coa:carnitine coa-transferase, domain 1"/>
    <property type="match status" value="2"/>
</dbReference>
<dbReference type="SUPFAM" id="SSF89796">
    <property type="entry name" value="CoA-transferase family III (CaiB/BaiF)"/>
    <property type="match status" value="2"/>
</dbReference>
<reference evidence="2" key="1">
    <citation type="submission" date="2020-05" db="EMBL/GenBank/DDBJ databases">
        <authorList>
            <person name="Chiriac C."/>
            <person name="Salcher M."/>
            <person name="Ghai R."/>
            <person name="Kavagutti S V."/>
        </authorList>
    </citation>
    <scope>NUCLEOTIDE SEQUENCE</scope>
</reference>
<accession>A0A6J6V133</accession>
<dbReference type="InterPro" id="IPR050483">
    <property type="entry name" value="CoA-transferase_III_domain"/>
</dbReference>
<sequence length="782" mass="84016">MDVLAHLRVIDFTTDIAGPYATKLFVDAGAEVIKIEPDGGDPSRRVTAVGADLGGADAALFQYLNGGKRSLCGALDDADVESLVATADLVCIDEAAHIDGAKLRARHPHLVVLSITPFGLEGPYAGRVANEFTVQAESGSILYRGRPTKPPVYAGGRVTDYLAGAYGAPAALAALLRARRTGVGELIDLSMNEVMAIAGSTFADLSAHLAGRPPRTTPARSLETPSIEQAKDGFVGFNTNTAQMFQSFLLMIERPDLLDDADLATFGGRARRPEWPGIMAAWMREHTVDEIVELASSLRIPVAPVLDGSNILQNEHLAARGVFVEHPGGFMQPRPPYVIDHAAPFVPQSAPALDEARGSLAARPTPVAAQPGADPSLRPLHGLRVLDMTSWWAGPSSTHFLALMGAEVIHVESTTHPDGMRMTGYMFGHEKWWEWGHMFAAANTDKLGVTLDISKPEGRALCVELMQWADVVAENFAPRVMENWGFDEAAVRSINPNVVYARMPAFGLSGPWRERVGFAQTMEQMAMASITGYAEDPPLIPRGPCDPNAGMHGAFAMLVALAKREQTNTGVFVESTMIEAALNVCPQPVIEYTAYGRTMTRMGNRSPFAAPQGVYAAEGFEEWFALSIETDEQWRAFVAYLGAPAWATDPELATPVGRADAQDHLDALLGAWAASLDARATADELVALGVPAARCTDPRIVSEHPQMQARGFYETVVHPELGAYPSGGLPYRFASVDVWQHRATPTLGQHNSEVLMRICGVTADQLAALEASGTIGTRPRGS</sequence>
<evidence type="ECO:0000313" key="2">
    <source>
        <dbReference type="EMBL" id="CAB4764709.1"/>
    </source>
</evidence>